<dbReference type="Gene3D" id="3.30.70.330">
    <property type="match status" value="1"/>
</dbReference>
<feature type="domain" description="UBC core" evidence="7">
    <location>
        <begin position="69"/>
        <end position="233"/>
    </location>
</feature>
<dbReference type="EnsemblMetazoa" id="XM_019994350.1">
    <property type="protein sequence ID" value="XP_019849909.1"/>
    <property type="gene ID" value="LOC109580803"/>
</dbReference>
<evidence type="ECO:0000256" key="3">
    <source>
        <dbReference type="ARBA" id="ARBA00022737"/>
    </source>
</evidence>
<dbReference type="STRING" id="400682.A0A1X7VAS3"/>
<proteinExistence type="predicted"/>
<dbReference type="InterPro" id="IPR035979">
    <property type="entry name" value="RBD_domain_sf"/>
</dbReference>
<dbReference type="InterPro" id="IPR001611">
    <property type="entry name" value="Leu-rich_rpt"/>
</dbReference>
<gene>
    <name evidence="8" type="primary">109580803</name>
</gene>
<dbReference type="InParanoid" id="A0A1X7VAS3"/>
<dbReference type="InterPro" id="IPR012677">
    <property type="entry name" value="Nucleotide-bd_a/b_plait_sf"/>
</dbReference>
<protein>
    <recommendedName>
        <fullName evidence="10">RRM domain-containing protein</fullName>
    </recommendedName>
</protein>
<dbReference type="OrthoDB" id="120976at2759"/>
<dbReference type="SUPFAM" id="SSF52047">
    <property type="entry name" value="RNI-like"/>
    <property type="match status" value="2"/>
</dbReference>
<dbReference type="GO" id="GO:0006913">
    <property type="term" value="P:nucleocytoplasmic transport"/>
    <property type="evidence" value="ECO:0007669"/>
    <property type="project" value="TreeGrafter"/>
</dbReference>
<name>A0A1X7VAS3_AMPQE</name>
<dbReference type="SUPFAM" id="SSF54495">
    <property type="entry name" value="UBC-like"/>
    <property type="match status" value="1"/>
</dbReference>
<organism evidence="8">
    <name type="scientific">Amphimedon queenslandica</name>
    <name type="common">Sponge</name>
    <dbReference type="NCBI Taxonomy" id="400682"/>
    <lineage>
        <taxon>Eukaryota</taxon>
        <taxon>Metazoa</taxon>
        <taxon>Porifera</taxon>
        <taxon>Demospongiae</taxon>
        <taxon>Heteroscleromorpha</taxon>
        <taxon>Haplosclerida</taxon>
        <taxon>Niphatidae</taxon>
        <taxon>Amphimedon</taxon>
    </lineage>
</organism>
<dbReference type="SMART" id="SM00367">
    <property type="entry name" value="LRR_CC"/>
    <property type="match status" value="3"/>
</dbReference>
<dbReference type="Gene3D" id="3.80.10.10">
    <property type="entry name" value="Ribonuclease Inhibitor"/>
    <property type="match status" value="3"/>
</dbReference>
<dbReference type="InterPro" id="IPR016135">
    <property type="entry name" value="UBQ-conjugating_enzyme/RWD"/>
</dbReference>
<dbReference type="SMART" id="SM00212">
    <property type="entry name" value="UBCc"/>
    <property type="match status" value="1"/>
</dbReference>
<keyword evidence="3" id="KW-0677">Repeat</keyword>
<reference evidence="9" key="1">
    <citation type="journal article" date="2010" name="Nature">
        <title>The Amphimedon queenslandica genome and the evolution of animal complexity.</title>
        <authorList>
            <person name="Srivastava M."/>
            <person name="Simakov O."/>
            <person name="Chapman J."/>
            <person name="Fahey B."/>
            <person name="Gauthier M.E."/>
            <person name="Mitros T."/>
            <person name="Richards G.S."/>
            <person name="Conaco C."/>
            <person name="Dacre M."/>
            <person name="Hellsten U."/>
            <person name="Larroux C."/>
            <person name="Putnam N.H."/>
            <person name="Stanke M."/>
            <person name="Adamska M."/>
            <person name="Darling A."/>
            <person name="Degnan S.M."/>
            <person name="Oakley T.H."/>
            <person name="Plachetzki D.C."/>
            <person name="Zhai Y."/>
            <person name="Adamski M."/>
            <person name="Calcino A."/>
            <person name="Cummins S.F."/>
            <person name="Goodstein D.M."/>
            <person name="Harris C."/>
            <person name="Jackson D.J."/>
            <person name="Leys S.P."/>
            <person name="Shu S."/>
            <person name="Woodcroft B.J."/>
            <person name="Vervoort M."/>
            <person name="Kosik K.S."/>
            <person name="Manning G."/>
            <person name="Degnan B.M."/>
            <person name="Rokhsar D.S."/>
        </authorList>
    </citation>
    <scope>NUCLEOTIDE SEQUENCE [LARGE SCALE GENOMIC DNA]</scope>
</reference>
<dbReference type="Proteomes" id="UP000007879">
    <property type="component" value="Unassembled WGS sequence"/>
</dbReference>
<feature type="region of interest" description="Disordered" evidence="5">
    <location>
        <begin position="1"/>
        <end position="25"/>
    </location>
</feature>
<dbReference type="PANTHER" id="PTHR24113">
    <property type="entry name" value="RAN GTPASE-ACTIVATING PROTEIN 1"/>
    <property type="match status" value="1"/>
</dbReference>
<evidence type="ECO:0000256" key="2">
    <source>
        <dbReference type="ARBA" id="ARBA00022614"/>
    </source>
</evidence>
<dbReference type="GO" id="GO:0048471">
    <property type="term" value="C:perinuclear region of cytoplasm"/>
    <property type="evidence" value="ECO:0007669"/>
    <property type="project" value="TreeGrafter"/>
</dbReference>
<dbReference type="InterPro" id="IPR032675">
    <property type="entry name" value="LRR_dom_sf"/>
</dbReference>
<dbReference type="Gene3D" id="3.10.110.10">
    <property type="entry name" value="Ubiquitin Conjugating Enzyme"/>
    <property type="match status" value="1"/>
</dbReference>
<dbReference type="PROSITE" id="PS50102">
    <property type="entry name" value="RRM"/>
    <property type="match status" value="1"/>
</dbReference>
<dbReference type="SMART" id="SM00360">
    <property type="entry name" value="RRM"/>
    <property type="match status" value="1"/>
</dbReference>
<reference evidence="8" key="2">
    <citation type="submission" date="2017-05" db="UniProtKB">
        <authorList>
            <consortium name="EnsemblMetazoa"/>
        </authorList>
    </citation>
    <scope>IDENTIFICATION</scope>
</reference>
<feature type="compositionally biased region" description="Basic residues" evidence="5">
    <location>
        <begin position="8"/>
        <end position="21"/>
    </location>
</feature>
<feature type="domain" description="RRM" evidence="6">
    <location>
        <begin position="1242"/>
        <end position="1328"/>
    </location>
</feature>
<dbReference type="GO" id="GO:0005829">
    <property type="term" value="C:cytosol"/>
    <property type="evidence" value="ECO:0007669"/>
    <property type="project" value="TreeGrafter"/>
</dbReference>
<dbReference type="EnsemblMetazoa" id="Aqu2.1.36844_001">
    <property type="protein sequence ID" value="Aqu2.1.36844_001"/>
    <property type="gene ID" value="Aqu2.1.36844"/>
</dbReference>
<dbReference type="Pfam" id="PF13516">
    <property type="entry name" value="LRR_6"/>
    <property type="match status" value="4"/>
</dbReference>
<dbReference type="SUPFAM" id="SSF54928">
    <property type="entry name" value="RNA-binding domain, RBD"/>
    <property type="match status" value="1"/>
</dbReference>
<dbReference type="SMART" id="SM00368">
    <property type="entry name" value="LRR_RI"/>
    <property type="match status" value="8"/>
</dbReference>
<dbReference type="Pfam" id="PF00179">
    <property type="entry name" value="UQ_con"/>
    <property type="match status" value="1"/>
</dbReference>
<dbReference type="GO" id="GO:0005634">
    <property type="term" value="C:nucleus"/>
    <property type="evidence" value="ECO:0007669"/>
    <property type="project" value="TreeGrafter"/>
</dbReference>
<dbReference type="PANTHER" id="PTHR24113:SF12">
    <property type="entry name" value="RAN GTPASE-ACTIVATING PROTEIN 1"/>
    <property type="match status" value="1"/>
</dbReference>
<dbReference type="InterPro" id="IPR000608">
    <property type="entry name" value="UBC"/>
</dbReference>
<dbReference type="InterPro" id="IPR006553">
    <property type="entry name" value="Leu-rich_rpt_Cys-con_subtyp"/>
</dbReference>
<accession>A0A1X7VAS3</accession>
<evidence type="ECO:0000256" key="5">
    <source>
        <dbReference type="SAM" id="MobiDB-lite"/>
    </source>
</evidence>
<keyword evidence="2" id="KW-0433">Leucine-rich repeat</keyword>
<keyword evidence="9" id="KW-1185">Reference proteome</keyword>
<dbReference type="PROSITE" id="PS50127">
    <property type="entry name" value="UBC_2"/>
    <property type="match status" value="1"/>
</dbReference>
<evidence type="ECO:0000256" key="4">
    <source>
        <dbReference type="PROSITE-ProRule" id="PRU00176"/>
    </source>
</evidence>
<keyword evidence="1" id="KW-0343">GTPase activation</keyword>
<evidence type="ECO:0000256" key="1">
    <source>
        <dbReference type="ARBA" id="ARBA00022468"/>
    </source>
</evidence>
<evidence type="ECO:0000313" key="8">
    <source>
        <dbReference type="EnsemblMetazoa" id="Aqu2.1.36844_001"/>
    </source>
</evidence>
<dbReference type="KEGG" id="aqu:109580803"/>
<dbReference type="GO" id="GO:0031267">
    <property type="term" value="F:small GTPase binding"/>
    <property type="evidence" value="ECO:0007669"/>
    <property type="project" value="TreeGrafter"/>
</dbReference>
<evidence type="ECO:0000259" key="7">
    <source>
        <dbReference type="PROSITE" id="PS50127"/>
    </source>
</evidence>
<evidence type="ECO:0000313" key="9">
    <source>
        <dbReference type="Proteomes" id="UP000007879"/>
    </source>
</evidence>
<dbReference type="GO" id="GO:0005096">
    <property type="term" value="F:GTPase activator activity"/>
    <property type="evidence" value="ECO:0007669"/>
    <property type="project" value="UniProtKB-KW"/>
</dbReference>
<dbReference type="InterPro" id="IPR000504">
    <property type="entry name" value="RRM_dom"/>
</dbReference>
<sequence length="1331" mass="150782">MSWNSGRSRGRGGARESKRRPVVFGRNKDGKGYCINEKNLDTRSVSDHSSLTDVSITNLTAAGIQLDSSLLKRLYREYIQVRKYKLHNVSVEPLMNNFTEWHGNIIGPKDTLYSGGIFHFIIYFNEDHPKYPPTIKMATRIEHPCIINGIIELDMLTPLVKQKNMSLPSNSVDKSRYWFPGYSTLSILLQLEALFYEGTVEVALRNLSDLTEYESSKSKWESGVRFSVEQSFHMSCNSCKHRPRKMWPVVDQSVDSENKVDPHTCISHYLEGVYCYYSLKKYDEAALGIGINITKDARSGAVQKVKCIPILVSLSSFKSSKGREVWRETFMHWMPIYLDKYSPERSLHLAKRSISSIYTGGPNEFQPSMALDFFPRFLTSTCVSFFQANDGSESLLQLKAYCYMHRLFLQFLMDYPELKEKAKNVLTQFIGDPSARHIDVIPNSGILLIYITFTGLTWNDLMQSFVYESLDRNVRNILKHFPELSTIEKNASIDGDRISRSFSGYNITGLRFVMMQLTFNRIFLAPEGSSLDTVIDLYDKYYSLLPSTYEDQLLEQIEPIKAVKSFSEYFKQIGFPHQTEKQLLILLKESIANSLEKHYHGGKAIDVLSPEEFEKQRLGCIRPLDELLSAADMTDDDWHALVDTRFGVSEVPDTYLGVDNPWKHIYLQHNLQELVGKLNENPDFKLLYETLVLSNEMLRHFELVTFSPHNIKSHYFFLSRIVELLPNLSHLTISKGEVALGAKGFKELVKGMTKSAGSLKVLTMKYLGIEESHVSKLAESRLTSDGLETLILEGNNLRSEGAVKLSELMIQHRSLPNLAELNLRCCQITDDGMKALAESFLVKRNLKKLDLSKNNATAIGLAKVLQNLAYNACIEDVNLSDCGRMKGRHEEFVAALAKLFHLTISLRKLNFWKTDVSQCITEENMKMLSKNSTLQFWDLGFVAGGAQEALGIVFSSNVSNLEELDLSKNGLDYNKCRKIYEKAKNNASRIQRLNLLGNENFLNVTVHKQCQLMVELFTVTFANVTFLNISNCNLVSDAAKIISDVLACNTSLYHLDMSMNQIGKHGARFLAAGLLKNTKLRILNLDSNNIRSAGAHYLASVLNQPSCFLQELYLFCNFIDVPGSVAICKALKTNSHLTLIDLGLNKLRKKGAAAVIDMLSVNKVLRCLCLKFNYIPDIWAIQLLKQLVLQKNCVVDQIKLAGNSLKYETLVTISNLLKEAHRTIQFDLELRAQYLHPDRMERTVYVSPISGFVTPDIIKKLFYTKKCGAIVNVTIGKHKKRKASFAKANYAFIEFAHKDSVELAVDLMRQRDADLGAGAQPRITKAGLDSK</sequence>
<dbReference type="CDD" id="cd23955">
    <property type="entry name" value="UBCc_invertebrate"/>
    <property type="match status" value="1"/>
</dbReference>
<evidence type="ECO:0008006" key="10">
    <source>
        <dbReference type="Google" id="ProtNLM"/>
    </source>
</evidence>
<dbReference type="InterPro" id="IPR027038">
    <property type="entry name" value="RanGap"/>
</dbReference>
<keyword evidence="4" id="KW-0694">RNA-binding</keyword>
<evidence type="ECO:0000259" key="6">
    <source>
        <dbReference type="PROSITE" id="PS50102"/>
    </source>
</evidence>
<dbReference type="GO" id="GO:0003723">
    <property type="term" value="F:RNA binding"/>
    <property type="evidence" value="ECO:0007669"/>
    <property type="project" value="UniProtKB-UniRule"/>
</dbReference>
<dbReference type="eggNOG" id="KOG0419">
    <property type="taxonomic scope" value="Eukaryota"/>
</dbReference>